<protein>
    <submittedName>
        <fullName evidence="2">Pyrrolo-quinoline quinone</fullName>
    </submittedName>
</protein>
<feature type="domain" description="Pyrrolo-quinoline quinone repeat" evidence="1">
    <location>
        <begin position="6"/>
        <end position="83"/>
    </location>
</feature>
<dbReference type="SUPFAM" id="SSF50998">
    <property type="entry name" value="Quinoprotein alcohol dehydrogenase-like"/>
    <property type="match status" value="1"/>
</dbReference>
<dbReference type="InterPro" id="IPR018391">
    <property type="entry name" value="PQQ_b-propeller_rpt"/>
</dbReference>
<dbReference type="SMART" id="SM00564">
    <property type="entry name" value="PQQ"/>
    <property type="match status" value="1"/>
</dbReference>
<dbReference type="InterPro" id="IPR015943">
    <property type="entry name" value="WD40/YVTN_repeat-like_dom_sf"/>
</dbReference>
<dbReference type="InterPro" id="IPR011047">
    <property type="entry name" value="Quinoprotein_ADH-like_sf"/>
</dbReference>
<keyword evidence="3" id="KW-1185">Reference proteome</keyword>
<accession>M0N9L4</accession>
<evidence type="ECO:0000313" key="2">
    <source>
        <dbReference type="EMBL" id="EMA54546.1"/>
    </source>
</evidence>
<evidence type="ECO:0000313" key="3">
    <source>
        <dbReference type="Proteomes" id="UP000011625"/>
    </source>
</evidence>
<reference evidence="2 3" key="1">
    <citation type="journal article" date="2014" name="PLoS Genet.">
        <title>Phylogenetically driven sequencing of extremely halophilic archaea reveals strategies for static and dynamic osmo-response.</title>
        <authorList>
            <person name="Becker E.A."/>
            <person name="Seitzer P.M."/>
            <person name="Tritt A."/>
            <person name="Larsen D."/>
            <person name="Krusor M."/>
            <person name="Yao A.I."/>
            <person name="Wu D."/>
            <person name="Madern D."/>
            <person name="Eisen J.A."/>
            <person name="Darling A.E."/>
            <person name="Facciotti M.T."/>
        </authorList>
    </citation>
    <scope>NUCLEOTIDE SEQUENCE [LARGE SCALE GENOMIC DNA]</scope>
    <source>
        <strain evidence="2 3">DSM 8989</strain>
    </source>
</reference>
<comment type="caution">
    <text evidence="2">The sequence shown here is derived from an EMBL/GenBank/DDBJ whole genome shotgun (WGS) entry which is preliminary data.</text>
</comment>
<dbReference type="AlphaFoldDB" id="M0N9L4"/>
<dbReference type="PANTHER" id="PTHR34512:SF30">
    <property type="entry name" value="OUTER MEMBRANE PROTEIN ASSEMBLY FACTOR BAMB"/>
    <property type="match status" value="1"/>
</dbReference>
<dbReference type="PANTHER" id="PTHR34512">
    <property type="entry name" value="CELL SURFACE PROTEIN"/>
    <property type="match status" value="1"/>
</dbReference>
<dbReference type="Proteomes" id="UP000011625">
    <property type="component" value="Unassembled WGS sequence"/>
</dbReference>
<organism evidence="2 3">
    <name type="scientific">Halococcus salifodinae DSM 8989</name>
    <dbReference type="NCBI Taxonomy" id="1227456"/>
    <lineage>
        <taxon>Archaea</taxon>
        <taxon>Methanobacteriati</taxon>
        <taxon>Methanobacteriota</taxon>
        <taxon>Stenosarchaea group</taxon>
        <taxon>Halobacteria</taxon>
        <taxon>Halobacteriales</taxon>
        <taxon>Halococcaceae</taxon>
        <taxon>Halococcus</taxon>
    </lineage>
</organism>
<sequence>MESLSLYALNAATGRVEWKAPIGIPESGPCIAGGTIYIGDQSGLLALDTATGEDQWYVETGNGIYSSAAIIDGAVYVTDNEGAVFGLW</sequence>
<dbReference type="Pfam" id="PF13360">
    <property type="entry name" value="PQQ_2"/>
    <property type="match status" value="1"/>
</dbReference>
<dbReference type="PATRIC" id="fig|1227456.3.peg.1172"/>
<proteinExistence type="predicted"/>
<dbReference type="EMBL" id="AOME01000027">
    <property type="protein sequence ID" value="EMA54546.1"/>
    <property type="molecule type" value="Genomic_DNA"/>
</dbReference>
<dbReference type="InterPro" id="IPR002372">
    <property type="entry name" value="PQQ_rpt_dom"/>
</dbReference>
<dbReference type="Gene3D" id="2.130.10.10">
    <property type="entry name" value="YVTN repeat-like/Quinoprotein amine dehydrogenase"/>
    <property type="match status" value="1"/>
</dbReference>
<dbReference type="STRING" id="1227456.C450_05805"/>
<gene>
    <name evidence="2" type="ORF">C450_05805</name>
</gene>
<name>M0N9L4_9EURY</name>
<evidence type="ECO:0000259" key="1">
    <source>
        <dbReference type="Pfam" id="PF13360"/>
    </source>
</evidence>